<organism evidence="2">
    <name type="scientific">Barrientosiimonas endolithica</name>
    <dbReference type="NCBI Taxonomy" id="1535208"/>
    <lineage>
        <taxon>Bacteria</taxon>
        <taxon>Bacillati</taxon>
        <taxon>Actinomycetota</taxon>
        <taxon>Actinomycetes</taxon>
        <taxon>Micrococcales</taxon>
        <taxon>Dermacoccaceae</taxon>
        <taxon>Barrientosiimonas</taxon>
    </lineage>
</organism>
<protein>
    <recommendedName>
        <fullName evidence="3">Transposase</fullName>
    </recommendedName>
</protein>
<gene>
    <name evidence="2" type="ORF">GCM10025872_33440</name>
</gene>
<dbReference type="RefSeq" id="WP_289231592.1">
    <property type="nucleotide sequence ID" value="NZ_AP027735.1"/>
</dbReference>
<sequence length="292" mass="30229">MAEPSADALADEAAALYALLPAEFVKARDARAKQLRADDKDLAAQVKALRRPTVAAWLVNLLAHEAGALDPLLGLGAALREAQSRLDTATMKQLSAQRPGIVGDLADRAAGLAADRDPSFGDTATMREQVIATLTAALADPMAEQAVASGRLVSPLSYAGFGEVEIGDAIATPLRAVPDPADRAVAKPRSVAPQARTPSKPPRRTAPPAEPGSTAQPGSATDPDVTDTDEAPEPEPTGPSPAEIAAAEQKVAEAERRLEVAEASLAQARARRAEARRALEAATAALEDLQDA</sequence>
<reference evidence="2" key="2">
    <citation type="submission" date="2023-02" db="EMBL/GenBank/DDBJ databases">
        <authorList>
            <person name="Sun Q."/>
            <person name="Mori K."/>
        </authorList>
    </citation>
    <scope>NUCLEOTIDE SEQUENCE</scope>
    <source>
        <strain evidence="2">NBRC 110608</strain>
    </source>
</reference>
<evidence type="ECO:0000256" key="1">
    <source>
        <dbReference type="SAM" id="MobiDB-lite"/>
    </source>
</evidence>
<name>A0ABM8HF97_9MICO</name>
<reference evidence="2" key="1">
    <citation type="journal article" date="2014" name="Int. J. Syst. Evol. Microbiol.">
        <title>Complete genome of a new Firmicutes species belonging to the dominant human colonic microbiota ('Ruminococcus bicirculans') reveals two chromosomes and a selective capacity to utilize plant glucans.</title>
        <authorList>
            <consortium name="NISC Comparative Sequencing Program"/>
            <person name="Wegmann U."/>
            <person name="Louis P."/>
            <person name="Goesmann A."/>
            <person name="Henrissat B."/>
            <person name="Duncan S.H."/>
            <person name="Flint H.J."/>
        </authorList>
    </citation>
    <scope>NUCLEOTIDE SEQUENCE</scope>
    <source>
        <strain evidence="2">NBRC 110608</strain>
    </source>
</reference>
<accession>A0ABM8HF97</accession>
<dbReference type="EMBL" id="AP027735">
    <property type="protein sequence ID" value="BDZ59687.1"/>
    <property type="molecule type" value="Genomic_DNA"/>
</dbReference>
<proteinExistence type="predicted"/>
<feature type="region of interest" description="Disordered" evidence="1">
    <location>
        <begin position="181"/>
        <end position="251"/>
    </location>
</feature>
<evidence type="ECO:0000313" key="2">
    <source>
        <dbReference type="EMBL" id="BDZ59687.1"/>
    </source>
</evidence>
<feature type="compositionally biased region" description="Acidic residues" evidence="1">
    <location>
        <begin position="224"/>
        <end position="233"/>
    </location>
</feature>
<evidence type="ECO:0008006" key="3">
    <source>
        <dbReference type="Google" id="ProtNLM"/>
    </source>
</evidence>